<accession>A0A8S9JEH5</accession>
<proteinExistence type="predicted"/>
<evidence type="ECO:0000313" key="2">
    <source>
        <dbReference type="Proteomes" id="UP000712281"/>
    </source>
</evidence>
<sequence length="69" mass="7796">MANYWLSFSGSSPTVWSLHVYLYLGKSQVDFDSLEGSSLKLWPGSAAFLRSELVPHWTSPYVENIPTIM</sequence>
<name>A0A8S9JEH5_BRACR</name>
<comment type="caution">
    <text evidence="1">The sequence shown here is derived from an EMBL/GenBank/DDBJ whole genome shotgun (WGS) entry which is preliminary data.</text>
</comment>
<dbReference type="AlphaFoldDB" id="A0A8S9JEH5"/>
<dbReference type="Proteomes" id="UP000712281">
    <property type="component" value="Unassembled WGS sequence"/>
</dbReference>
<evidence type="ECO:0000313" key="1">
    <source>
        <dbReference type="EMBL" id="KAF2579832.1"/>
    </source>
</evidence>
<organism evidence="1 2">
    <name type="scientific">Brassica cretica</name>
    <name type="common">Mustard</name>
    <dbReference type="NCBI Taxonomy" id="69181"/>
    <lineage>
        <taxon>Eukaryota</taxon>
        <taxon>Viridiplantae</taxon>
        <taxon>Streptophyta</taxon>
        <taxon>Embryophyta</taxon>
        <taxon>Tracheophyta</taxon>
        <taxon>Spermatophyta</taxon>
        <taxon>Magnoliopsida</taxon>
        <taxon>eudicotyledons</taxon>
        <taxon>Gunneridae</taxon>
        <taxon>Pentapetalae</taxon>
        <taxon>rosids</taxon>
        <taxon>malvids</taxon>
        <taxon>Brassicales</taxon>
        <taxon>Brassicaceae</taxon>
        <taxon>Brassiceae</taxon>
        <taxon>Brassica</taxon>
    </lineage>
</organism>
<gene>
    <name evidence="1" type="ORF">F2Q68_00004129</name>
</gene>
<protein>
    <submittedName>
        <fullName evidence="1">Uncharacterized protein</fullName>
    </submittedName>
</protein>
<dbReference type="EMBL" id="QGKW02001660">
    <property type="protein sequence ID" value="KAF2579832.1"/>
    <property type="molecule type" value="Genomic_DNA"/>
</dbReference>
<reference evidence="1" key="1">
    <citation type="submission" date="2019-12" db="EMBL/GenBank/DDBJ databases">
        <title>Genome sequencing and annotation of Brassica cretica.</title>
        <authorList>
            <person name="Studholme D.J."/>
            <person name="Sarris P.F."/>
        </authorList>
    </citation>
    <scope>NUCLEOTIDE SEQUENCE</scope>
    <source>
        <strain evidence="1">PFS-001/15</strain>
        <tissue evidence="1">Leaf</tissue>
    </source>
</reference>